<evidence type="ECO:0000313" key="3">
    <source>
        <dbReference type="Proteomes" id="UP001595629"/>
    </source>
</evidence>
<accession>A0ABV7TJJ8</accession>
<reference evidence="3" key="1">
    <citation type="journal article" date="2019" name="Int. J. Syst. Evol. Microbiol.">
        <title>The Global Catalogue of Microorganisms (GCM) 10K type strain sequencing project: providing services to taxonomists for standard genome sequencing and annotation.</title>
        <authorList>
            <consortium name="The Broad Institute Genomics Platform"/>
            <consortium name="The Broad Institute Genome Sequencing Center for Infectious Disease"/>
            <person name="Wu L."/>
            <person name="Ma J."/>
        </authorList>
    </citation>
    <scope>NUCLEOTIDE SEQUENCE [LARGE SCALE GENOMIC DNA]</scope>
    <source>
        <strain evidence="3">KCTC 42911</strain>
    </source>
</reference>
<dbReference type="Pfam" id="PF13687">
    <property type="entry name" value="DUF4153"/>
    <property type="match status" value="1"/>
</dbReference>
<keyword evidence="1" id="KW-1133">Transmembrane helix</keyword>
<dbReference type="EMBL" id="JBHRXI010000017">
    <property type="protein sequence ID" value="MFC3615766.1"/>
    <property type="molecule type" value="Genomic_DNA"/>
</dbReference>
<feature type="transmembrane region" description="Helical" evidence="1">
    <location>
        <begin position="12"/>
        <end position="28"/>
    </location>
</feature>
<gene>
    <name evidence="2" type="ORF">ACFORG_18580</name>
</gene>
<dbReference type="RefSeq" id="WP_386737034.1">
    <property type="nucleotide sequence ID" value="NZ_JBHRXI010000017.1"/>
</dbReference>
<feature type="transmembrane region" description="Helical" evidence="1">
    <location>
        <begin position="40"/>
        <end position="61"/>
    </location>
</feature>
<proteinExistence type="predicted"/>
<feature type="transmembrane region" description="Helical" evidence="1">
    <location>
        <begin position="213"/>
        <end position="232"/>
    </location>
</feature>
<feature type="transmembrane region" description="Helical" evidence="1">
    <location>
        <begin position="68"/>
        <end position="90"/>
    </location>
</feature>
<name>A0ABV7TJJ8_9RHOB</name>
<keyword evidence="1" id="KW-0812">Transmembrane</keyword>
<sequence>MDGDRQKIENRLLMALAGAVAGAALWVLSEHWTDPGIDPALFVAAFAFVTGYATVALALAGPVPLARALWVALLVVVPSTVLLSVAGFRYEVSTEVLDRPHMLVGWAILVFFATPFCSVWAQDRSAVFSYAQLFETAWTLTVRYALAAVFVLGFWLVVFLSSALLELVEIDVLQQLLRTDWLVFTLSGAVMGLALAVLHELRDRLSPFLVLRLTRLLVPVVLGVIVVFLAALPLRGLSRLFGEFSSAGTLMAVTIAAITLISTALDRDRAHEVESPGLRLATRILAVLVPLLAGLALWAIVLRVTAYGWTPERWLAAYVAAFLMAYCVLYALATPWARWTSYIRMINVAMAGAVIFGSALWLTPAVQIYRMSANSQLDRFAQGKTEASELPLWQMHNDWGRAGRAALARLEAQADPELTDLVALAREAESRFAYDRGALTARRPGRVERLLTLLPVRPEGAMLNPSDIAGLPEFRLEALIDGCQRSLPDGRPGCVLIRGTFMPNAPADAQGMILSRVDEQQVDVTYILHDRPQAPRLRGAFDPLKEVWPTLSVEDLTAALDGEYSVAPSGVEALFIGGHVLAPGD</sequence>
<feature type="transmembrane region" description="Helical" evidence="1">
    <location>
        <begin position="142"/>
        <end position="161"/>
    </location>
</feature>
<feature type="transmembrane region" description="Helical" evidence="1">
    <location>
        <begin position="285"/>
        <end position="309"/>
    </location>
</feature>
<feature type="transmembrane region" description="Helical" evidence="1">
    <location>
        <begin position="244"/>
        <end position="265"/>
    </location>
</feature>
<evidence type="ECO:0000313" key="2">
    <source>
        <dbReference type="EMBL" id="MFC3615766.1"/>
    </source>
</evidence>
<organism evidence="2 3">
    <name type="scientific">Lutimaribacter marinistellae</name>
    <dbReference type="NCBI Taxonomy" id="1820329"/>
    <lineage>
        <taxon>Bacteria</taxon>
        <taxon>Pseudomonadati</taxon>
        <taxon>Pseudomonadota</taxon>
        <taxon>Alphaproteobacteria</taxon>
        <taxon>Rhodobacterales</taxon>
        <taxon>Roseobacteraceae</taxon>
        <taxon>Lutimaribacter</taxon>
    </lineage>
</organism>
<feature type="transmembrane region" description="Helical" evidence="1">
    <location>
        <begin position="181"/>
        <end position="201"/>
    </location>
</feature>
<evidence type="ECO:0000256" key="1">
    <source>
        <dbReference type="SAM" id="Phobius"/>
    </source>
</evidence>
<dbReference type="Proteomes" id="UP001595629">
    <property type="component" value="Unassembled WGS sequence"/>
</dbReference>
<keyword evidence="3" id="KW-1185">Reference proteome</keyword>
<feature type="transmembrane region" description="Helical" evidence="1">
    <location>
        <begin position="102"/>
        <end position="121"/>
    </location>
</feature>
<dbReference type="InterPro" id="IPR025291">
    <property type="entry name" value="DUF4153"/>
</dbReference>
<comment type="caution">
    <text evidence="2">The sequence shown here is derived from an EMBL/GenBank/DDBJ whole genome shotgun (WGS) entry which is preliminary data.</text>
</comment>
<feature type="transmembrane region" description="Helical" evidence="1">
    <location>
        <begin position="345"/>
        <end position="362"/>
    </location>
</feature>
<feature type="transmembrane region" description="Helical" evidence="1">
    <location>
        <begin position="315"/>
        <end position="333"/>
    </location>
</feature>
<protein>
    <submittedName>
        <fullName evidence="2">DUF4153 domain-containing protein</fullName>
    </submittedName>
</protein>
<keyword evidence="1" id="KW-0472">Membrane</keyword>